<gene>
    <name evidence="2" type="ORF">EP073_09445</name>
</gene>
<protein>
    <submittedName>
        <fullName evidence="2">Uncharacterized protein</fullName>
    </submittedName>
</protein>
<accession>A0A410JZJ5</accession>
<organism evidence="2 3">
    <name type="scientific">Geovibrio thiophilus</name>
    <dbReference type="NCBI Taxonomy" id="139438"/>
    <lineage>
        <taxon>Bacteria</taxon>
        <taxon>Pseudomonadati</taxon>
        <taxon>Deferribacterota</taxon>
        <taxon>Deferribacteres</taxon>
        <taxon>Deferribacterales</taxon>
        <taxon>Geovibrionaceae</taxon>
        <taxon>Geovibrio</taxon>
    </lineage>
</organism>
<keyword evidence="1" id="KW-0175">Coiled coil</keyword>
<dbReference type="RefSeq" id="WP_128466902.1">
    <property type="nucleotide sequence ID" value="NZ_CP035108.1"/>
</dbReference>
<name>A0A410JZJ5_9BACT</name>
<evidence type="ECO:0000313" key="3">
    <source>
        <dbReference type="Proteomes" id="UP000287502"/>
    </source>
</evidence>
<evidence type="ECO:0000313" key="2">
    <source>
        <dbReference type="EMBL" id="QAR33616.1"/>
    </source>
</evidence>
<reference evidence="2 3" key="1">
    <citation type="submission" date="2019-01" db="EMBL/GenBank/DDBJ databases">
        <title>Geovibrio thiophilus DSM 11263, complete genome.</title>
        <authorList>
            <person name="Spring S."/>
            <person name="Bunk B."/>
            <person name="Sproer C."/>
        </authorList>
    </citation>
    <scope>NUCLEOTIDE SEQUENCE [LARGE SCALE GENOMIC DNA]</scope>
    <source>
        <strain evidence="2 3">DSM 11263</strain>
    </source>
</reference>
<feature type="coiled-coil region" evidence="1">
    <location>
        <begin position="46"/>
        <end position="73"/>
    </location>
</feature>
<dbReference type="PROSITE" id="PS51257">
    <property type="entry name" value="PROKAR_LIPOPROTEIN"/>
    <property type="match status" value="1"/>
</dbReference>
<evidence type="ECO:0000256" key="1">
    <source>
        <dbReference type="SAM" id="Coils"/>
    </source>
</evidence>
<dbReference type="EMBL" id="CP035108">
    <property type="protein sequence ID" value="QAR33616.1"/>
    <property type="molecule type" value="Genomic_DNA"/>
</dbReference>
<proteinExistence type="predicted"/>
<keyword evidence="3" id="KW-1185">Reference proteome</keyword>
<dbReference type="KEGG" id="gtl:EP073_09445"/>
<dbReference type="AlphaFoldDB" id="A0A410JZJ5"/>
<dbReference type="Proteomes" id="UP000287502">
    <property type="component" value="Chromosome"/>
</dbReference>
<sequence>MKKLICLIYVCAFLAACGAKEPKVETGQAILAGFSSAGETENSKRLGELTAQLHEVKQDIEIINRRNMAIEEKYKQIIELFVAYRETLTAINSKVDNFTLTKNLAYSNKGVSLYGNRNLTGEPVKIISPDSMVEILEGEAGTAGVAAVRSADVYGYADGRSFTKLLK</sequence>